<evidence type="ECO:0000313" key="4">
    <source>
        <dbReference type="EMBL" id="OWO95015.1"/>
    </source>
</evidence>
<dbReference type="NCBIfam" id="NF005748">
    <property type="entry name" value="PRK07572.1"/>
    <property type="match status" value="1"/>
</dbReference>
<comment type="caution">
    <text evidence="4">The sequence shown here is derived from an EMBL/GenBank/DDBJ whole genome shotgun (WGS) entry which is preliminary data.</text>
</comment>
<organism evidence="4 5">
    <name type="scientific">Rhizobium esperanzae</name>
    <dbReference type="NCBI Taxonomy" id="1967781"/>
    <lineage>
        <taxon>Bacteria</taxon>
        <taxon>Pseudomonadati</taxon>
        <taxon>Pseudomonadota</taxon>
        <taxon>Alphaproteobacteria</taxon>
        <taxon>Hyphomicrobiales</taxon>
        <taxon>Rhizobiaceae</taxon>
        <taxon>Rhizobium/Agrobacterium group</taxon>
        <taxon>Rhizobium</taxon>
    </lineage>
</organism>
<dbReference type="InterPro" id="IPR032466">
    <property type="entry name" value="Metal_Hydrolase"/>
</dbReference>
<evidence type="ECO:0000313" key="5">
    <source>
        <dbReference type="Proteomes" id="UP000197269"/>
    </source>
</evidence>
<dbReference type="AlphaFoldDB" id="A0A246DXF3"/>
<dbReference type="PANTHER" id="PTHR32027">
    <property type="entry name" value="CYTOSINE DEAMINASE"/>
    <property type="match status" value="1"/>
</dbReference>
<dbReference type="InterPro" id="IPR013108">
    <property type="entry name" value="Amidohydro_3"/>
</dbReference>
<dbReference type="SUPFAM" id="SSF51338">
    <property type="entry name" value="Composite domain of metallo-dependent hydrolases"/>
    <property type="match status" value="1"/>
</dbReference>
<dbReference type="Gene3D" id="3.20.20.140">
    <property type="entry name" value="Metal-dependent hydrolases"/>
    <property type="match status" value="1"/>
</dbReference>
<protein>
    <submittedName>
        <fullName evidence="4">Cytosine deaminase</fullName>
    </submittedName>
</protein>
<evidence type="ECO:0000256" key="2">
    <source>
        <dbReference type="ARBA" id="ARBA00022801"/>
    </source>
</evidence>
<dbReference type="Gene3D" id="2.30.40.10">
    <property type="entry name" value="Urease, subunit C, domain 1"/>
    <property type="match status" value="1"/>
</dbReference>
<dbReference type="EMBL" id="MXPU01000006">
    <property type="protein sequence ID" value="OWO95015.1"/>
    <property type="molecule type" value="Genomic_DNA"/>
</dbReference>
<dbReference type="GO" id="GO:0004131">
    <property type="term" value="F:cytosine deaminase activity"/>
    <property type="evidence" value="ECO:0007669"/>
    <property type="project" value="TreeGrafter"/>
</dbReference>
<accession>A0A246DXF3</accession>
<dbReference type="InterPro" id="IPR052349">
    <property type="entry name" value="Metallo-hydrolase_Enzymes"/>
</dbReference>
<dbReference type="GO" id="GO:0006209">
    <property type="term" value="P:cytosine catabolic process"/>
    <property type="evidence" value="ECO:0007669"/>
    <property type="project" value="TreeGrafter"/>
</dbReference>
<dbReference type="CDD" id="cd01293">
    <property type="entry name" value="Bact_CD"/>
    <property type="match status" value="1"/>
</dbReference>
<keyword evidence="1" id="KW-0479">Metal-binding</keyword>
<proteinExistence type="predicted"/>
<name>A0A246DXF3_9HYPH</name>
<dbReference type="PANTHER" id="PTHR32027:SF0">
    <property type="entry name" value="CYTOSINE DEAMINASE"/>
    <property type="match status" value="1"/>
</dbReference>
<dbReference type="Proteomes" id="UP000197269">
    <property type="component" value="Unassembled WGS sequence"/>
</dbReference>
<evidence type="ECO:0000256" key="1">
    <source>
        <dbReference type="ARBA" id="ARBA00022723"/>
    </source>
</evidence>
<evidence type="ECO:0000259" key="3">
    <source>
        <dbReference type="Pfam" id="PF07969"/>
    </source>
</evidence>
<dbReference type="RefSeq" id="WP_088393645.1">
    <property type="nucleotide sequence ID" value="NZ_MXPU01000006.1"/>
</dbReference>
<keyword evidence="2" id="KW-0378">Hydrolase</keyword>
<dbReference type="GO" id="GO:0035888">
    <property type="term" value="F:isoguanine deaminase activity"/>
    <property type="evidence" value="ECO:0007669"/>
    <property type="project" value="TreeGrafter"/>
</dbReference>
<dbReference type="GO" id="GO:0046872">
    <property type="term" value="F:metal ion binding"/>
    <property type="evidence" value="ECO:0007669"/>
    <property type="project" value="UniProtKB-KW"/>
</dbReference>
<dbReference type="SUPFAM" id="SSF51556">
    <property type="entry name" value="Metallo-dependent hydrolases"/>
    <property type="match status" value="1"/>
</dbReference>
<gene>
    <name evidence="4" type="ORF">B5E41_11500</name>
</gene>
<dbReference type="InterPro" id="IPR011059">
    <property type="entry name" value="Metal-dep_hydrolase_composite"/>
</dbReference>
<dbReference type="Pfam" id="PF07969">
    <property type="entry name" value="Amidohydro_3"/>
    <property type="match status" value="1"/>
</dbReference>
<feature type="domain" description="Amidohydrolase 3" evidence="3">
    <location>
        <begin position="40"/>
        <end position="400"/>
    </location>
</feature>
<dbReference type="FunFam" id="3.20.20.140:FF:000019">
    <property type="entry name" value="Cytosine deaminase"/>
    <property type="match status" value="1"/>
</dbReference>
<reference evidence="4 5" key="1">
    <citation type="submission" date="2017-03" db="EMBL/GenBank/DDBJ databases">
        <title>Genome of strain Rhizobium sp. CNPSo 668.</title>
        <authorList>
            <person name="Ribeiro R."/>
        </authorList>
    </citation>
    <scope>NUCLEOTIDE SEQUENCE [LARGE SCALE GENOMIC DNA]</scope>
    <source>
        <strain evidence="4 5">CNPSo 668</strain>
    </source>
</reference>
<sequence>MFDLIVRNANLPDGRSGIDIGIEGGRIVAVERNLQAQAAEEIDATGRLVSPPFVDPHFHMDATLSLGLPRMNVSGTLLEGIALWGELRPIVTKEELVDRALRYCDLAVTQGLLFIRSHVDTSDPRLVTVEAMIEARERVAPYIDLQLVAFPQDGYYRSPGAIDALNRALDMGVDIVGGIPHFERTMGDGTASVEALCRIAADRGLPVDMHCDETDDPLSRHIETLAAETIRFGLQGRVAGSHLTSMHSMDNYYVSKLIPLMAEAEINVIPNPLINIMLQGRHDTYPKRRGMTRVRELMDAGLNVSFGHDCVMDPWYSMGSGDMLEVGHMAIHVAQMAGIEDKKKIFDALTVNSARTMGLEGYGLEKGCNADLVILQARDPLEALRLKPNRLAVIRRGKVVARSAPRIGELFLDGRPARIDGGLDYAPCY</sequence>